<proteinExistence type="predicted"/>
<protein>
    <recommendedName>
        <fullName evidence="3">AAA+ ATPase domain-containing protein</fullName>
    </recommendedName>
</protein>
<dbReference type="SUPFAM" id="SSF52540">
    <property type="entry name" value="P-loop containing nucleoside triphosphate hydrolases"/>
    <property type="match status" value="1"/>
</dbReference>
<dbReference type="RefSeq" id="WP_338887823.1">
    <property type="nucleotide sequence ID" value="NZ_CP147846.1"/>
</dbReference>
<accession>A0ABZ2PFP6</accession>
<organism evidence="1 2">
    <name type="scientific">Rhodococcus sovatensis</name>
    <dbReference type="NCBI Taxonomy" id="1805840"/>
    <lineage>
        <taxon>Bacteria</taxon>
        <taxon>Bacillati</taxon>
        <taxon>Actinomycetota</taxon>
        <taxon>Actinomycetes</taxon>
        <taxon>Mycobacteriales</taxon>
        <taxon>Nocardiaceae</taxon>
        <taxon>Rhodococcus</taxon>
    </lineage>
</organism>
<gene>
    <name evidence="1" type="ORF">WDS16_22385</name>
</gene>
<sequence>MTSDLLRKLHASRAFDPTPSRSQMAELHVPFDLLLGSTDYESRFRQAVMRGDRIALIGASGAGKSSTTEFVLNGTNVGSIAPLRIRMGMQTDAIVAEPSTFPSLLVSSIARQLDRDKKVRKADQLVRGGTHKRPVTLSLGGGISWLTGELALELGSVVTEPLTGEDVVEQAIKVLNLIRRRGLEPTLVFDDTDQWIRRPGIGTDPEPRIAAFFGPTLRMIADRLPAASVIAVHTDYVQSPHFDQAHDFLDTRITLPNLDRSLVGKLVTRRARNACDVRDLRTDQFIRRNALDRLFDLYLERNSVRRMLRNLNDALVRACDDGASAVETAHVVAAIAG</sequence>
<dbReference type="Proteomes" id="UP001432000">
    <property type="component" value="Chromosome"/>
</dbReference>
<dbReference type="EMBL" id="CP147846">
    <property type="protein sequence ID" value="WXG67938.1"/>
    <property type="molecule type" value="Genomic_DNA"/>
</dbReference>
<evidence type="ECO:0008006" key="3">
    <source>
        <dbReference type="Google" id="ProtNLM"/>
    </source>
</evidence>
<keyword evidence="2" id="KW-1185">Reference proteome</keyword>
<reference evidence="1 2" key="1">
    <citation type="submission" date="2024-03" db="EMBL/GenBank/DDBJ databases">
        <title>Natural products discovery in diverse microorganisms through a two-stage MS feature dereplication strategy.</title>
        <authorList>
            <person name="Zhang R."/>
        </authorList>
    </citation>
    <scope>NUCLEOTIDE SEQUENCE [LARGE SCALE GENOMIC DNA]</scope>
    <source>
        <strain evidence="1 2">18930</strain>
    </source>
</reference>
<dbReference type="InterPro" id="IPR027417">
    <property type="entry name" value="P-loop_NTPase"/>
</dbReference>
<name>A0ABZ2PFP6_9NOCA</name>
<evidence type="ECO:0000313" key="2">
    <source>
        <dbReference type="Proteomes" id="UP001432000"/>
    </source>
</evidence>
<evidence type="ECO:0000313" key="1">
    <source>
        <dbReference type="EMBL" id="WXG67938.1"/>
    </source>
</evidence>